<organism evidence="2 3">
    <name type="scientific">Aeromonas phage JELG-KS1</name>
    <dbReference type="NCBI Taxonomy" id="2951233"/>
    <lineage>
        <taxon>Viruses</taxon>
        <taxon>Duplodnaviria</taxon>
        <taxon>Heunggongvirae</taxon>
        <taxon>Uroviricota</taxon>
        <taxon>Caudoviricetes</taxon>
        <taxon>Autographivirales</taxon>
        <taxon>Autotranscriptaviridae</taxon>
        <taxon>Studiervirinae</taxon>
        <taxon>Jelgvirus</taxon>
        <taxon>Jelgvirus JELGKS1</taxon>
    </lineage>
</organism>
<name>A0A9E7NKS4_9CAUD</name>
<reference evidence="2" key="1">
    <citation type="submission" date="2022-05" db="EMBL/GenBank/DDBJ databases">
        <title>Complete genome sequence of Aeromonas phage JELG-KS1.</title>
        <authorList>
            <person name="Svanberga K."/>
            <person name="Dislers A."/>
            <person name="Kazaks A."/>
            <person name="Zrelovs N."/>
        </authorList>
    </citation>
    <scope>NUCLEOTIDE SEQUENCE</scope>
</reference>
<dbReference type="InterPro" id="IPR023346">
    <property type="entry name" value="Lysozyme-like_dom_sf"/>
</dbReference>
<keyword evidence="3" id="KW-1185">Reference proteome</keyword>
<sequence length="1353" mass="146738">MSTTLYQRLSQSGSDTKSLVTSAGLEFGLNENQMNQIGMVESGLQPNAKNSKSSATGIYQFTAGTWGEVMAKHGAQYGIPEGTQPTDPAANAILGAAYLSSNRDNFKATYGKDPELTDLYLGHFLGNAGRKRYVDGMNADPNVEAHTLVGKKQARDNKDIFWDKDGRPRTASEVYSLFGNKLGVVETTGSNTVMSDLHTSNVTERELGRLLGGNQADLEAELAASDLRSKSLDIPMASPKPKPFTDTVADYGLNIPQEAEERSFLDETWEAAVANWRLSAYSVKANEIVLAGLHTVAKPLGLDMEWDGEALAVTQAFSDMSPDEMSNYDPRNPFIPTEAMYEKAFEAGIERKWAEYLGTAMTPDEFIQKVQLVSEMQKAEKARDSVGTGAGIAGAVAGAAADPLSYVSTPLRGATWAGRALFAGAEAAGMNVLSEKLTEWATEDAVKADVAGAAIGGFVFGSALRGVSDKFLNGEAATRMRARQESMALGRDDMTARPDVEIPEGKTYADHPNEEGAVVDALGNTHSKTSLGNPKTIEAAEAEEIRANRGIDLGPASMLAQSLLRSKSNDTRAIAADLVRAPTGIQGGGTGKAKMTAEDILSRIEGQDNMWYIKAMKQRDALVDTKGIGKEAMQREIVTAIESGDLSKLSPEQRAFAESVTELYTRKFDEATNVGRFGNPDAPPVFASRRDPSKYVPQVFEEGKVLAAKARFGGEEGWEGLQEAIKRNWLAQWRADHNGVQARFKADYADELAARSADGKDPQKVLEDMVKEYIEKKSYGISRNGDFTHSSGLEDANLSDSLVGIENNNFTLERNMFDSGFKAMAQDGDEFAINDLRHFDLMNIAQMYNRRINGDVAIHGSTGKDTKALKDRIVALPDGPDRHQLDQLTRLITGRARVDNTMPAFNAAMRGLQNGSMWSNMAMMWTNNLSELSGWASNRTNFVLRNGVKGLNQLMNPQSKFTKADMDDFRHGLFGYELNTILTKSFANTRDYLKERGTGNVTANIAAGLDQVGAVITNQKWNPYAKLLNKTQESLVGLARSGALGDITQEAFGGIKFRPEILKNASVTPAQYKGVLDMLRTHVKDVDGQLKPDVKSIVSDPRSNDLWRLVDYIASDSVTRTGRVGMNYVGQPNALMNLALQFKSFTLKGLNAKTVRLFHESFHGKSIDNAVRMAISVGLMSGLYAMQTHYKSLGIPESERQAYLDRMLEPEMIAYQSVARGAELGPLLGGAGIVLGAVTGEDMFRAARSTVDPRSVGLPKDPLKSEASMVQDKVSSVGKGVTDTVPAARTYAGLAAMLDGAVGVATAPQGYQRDMEKKAFFDGLATFSPNAPEIQFLINAWAEQAGAAGKNTY</sequence>
<feature type="domain" description="Transglycosylase SLT" evidence="1">
    <location>
        <begin position="21"/>
        <end position="107"/>
    </location>
</feature>
<dbReference type="Gene3D" id="1.10.530.10">
    <property type="match status" value="1"/>
</dbReference>
<dbReference type="CDD" id="cd00254">
    <property type="entry name" value="LT-like"/>
    <property type="match status" value="1"/>
</dbReference>
<dbReference type="SUPFAM" id="SSF53955">
    <property type="entry name" value="Lysozyme-like"/>
    <property type="match status" value="1"/>
</dbReference>
<dbReference type="EMBL" id="ON604651">
    <property type="protein sequence ID" value="UTQ78179.1"/>
    <property type="molecule type" value="Genomic_DNA"/>
</dbReference>
<protein>
    <submittedName>
        <fullName evidence="2">Internal virion protein</fullName>
    </submittedName>
</protein>
<evidence type="ECO:0000259" key="1">
    <source>
        <dbReference type="Pfam" id="PF01464"/>
    </source>
</evidence>
<dbReference type="Proteomes" id="UP001060072">
    <property type="component" value="Segment"/>
</dbReference>
<dbReference type="Pfam" id="PF01464">
    <property type="entry name" value="SLT"/>
    <property type="match status" value="1"/>
</dbReference>
<proteinExistence type="predicted"/>
<accession>A0A9E7NKS4</accession>
<dbReference type="InterPro" id="IPR008258">
    <property type="entry name" value="Transglycosylase_SLT_dom_1"/>
</dbReference>
<evidence type="ECO:0000313" key="2">
    <source>
        <dbReference type="EMBL" id="UTQ78179.1"/>
    </source>
</evidence>
<evidence type="ECO:0000313" key="3">
    <source>
        <dbReference type="Proteomes" id="UP001060072"/>
    </source>
</evidence>